<feature type="chain" id="PRO_5040383153" description="ER membrane protein complex subunit 1" evidence="12">
    <location>
        <begin position="21"/>
        <end position="1009"/>
    </location>
</feature>
<proteinExistence type="inferred from homology"/>
<dbReference type="PANTHER" id="PTHR21573:SF0">
    <property type="entry name" value="ER MEMBRANE PROTEIN COMPLEX SUBUNIT 1"/>
    <property type="match status" value="1"/>
</dbReference>
<keyword evidence="16" id="KW-1185">Reference proteome</keyword>
<accession>A0A9P6EH15</accession>
<evidence type="ECO:0000256" key="3">
    <source>
        <dbReference type="ARBA" id="ARBA00011276"/>
    </source>
</evidence>
<evidence type="ECO:0000256" key="5">
    <source>
        <dbReference type="ARBA" id="ARBA00022692"/>
    </source>
</evidence>
<keyword evidence="8 11" id="KW-1133">Transmembrane helix</keyword>
<evidence type="ECO:0000256" key="6">
    <source>
        <dbReference type="ARBA" id="ARBA00022729"/>
    </source>
</evidence>
<dbReference type="Pfam" id="PF07774">
    <property type="entry name" value="EMC1_C"/>
    <property type="match status" value="1"/>
</dbReference>
<dbReference type="InterPro" id="IPR015943">
    <property type="entry name" value="WD40/YVTN_repeat-like_dom_sf"/>
</dbReference>
<dbReference type="SUPFAM" id="SSF50998">
    <property type="entry name" value="Quinoprotein alcohol dehydrogenase-like"/>
    <property type="match status" value="1"/>
</dbReference>
<dbReference type="AlphaFoldDB" id="A0A9P6EH15"/>
<evidence type="ECO:0000313" key="16">
    <source>
        <dbReference type="Proteomes" id="UP000807306"/>
    </source>
</evidence>
<dbReference type="GO" id="GO:0072546">
    <property type="term" value="C:EMC complex"/>
    <property type="evidence" value="ECO:0007669"/>
    <property type="project" value="InterPro"/>
</dbReference>
<evidence type="ECO:0000256" key="4">
    <source>
        <dbReference type="ARBA" id="ARBA00020824"/>
    </source>
</evidence>
<feature type="signal peptide" evidence="12">
    <location>
        <begin position="1"/>
        <end position="20"/>
    </location>
</feature>
<evidence type="ECO:0000256" key="8">
    <source>
        <dbReference type="ARBA" id="ARBA00022989"/>
    </source>
</evidence>
<dbReference type="InterPro" id="IPR011678">
    <property type="entry name" value="EMC1_C"/>
</dbReference>
<dbReference type="GO" id="GO:0034975">
    <property type="term" value="P:protein folding in endoplasmic reticulum"/>
    <property type="evidence" value="ECO:0007669"/>
    <property type="project" value="TreeGrafter"/>
</dbReference>
<keyword evidence="9 11" id="KW-0472">Membrane</keyword>
<keyword evidence="10" id="KW-0325">Glycoprotein</keyword>
<comment type="similarity">
    <text evidence="2">Belongs to the EMC1 family.</text>
</comment>
<evidence type="ECO:0000256" key="11">
    <source>
        <dbReference type="SAM" id="Phobius"/>
    </source>
</evidence>
<dbReference type="InterPro" id="IPR026895">
    <property type="entry name" value="EMC1"/>
</dbReference>
<feature type="transmembrane region" description="Helical" evidence="11">
    <location>
        <begin position="980"/>
        <end position="998"/>
    </location>
</feature>
<sequence>MRRFPSVLSTLFWLCLGTYALHESDVGVVDWHKELIGVPLSGPVSAAPSFHRVGNETLILSATSSNVLAALEPENGSIRWRYLFNPEDRIAGYYKNESVIATLSGPGGATLRTFRALNGQLLLEKRLHLPASGALSEPFHFGKDVIFSPNSDQLYVLTNGCSISAINSITGELTWHWEAPDQGSLIIHNKLVLTNDALYAVGFAKSLVSYTLHITSINPQTGKIIEASNIGTASIVDPLTELTVVTSLDLPKPIALWLEQGSLRHLALTPTLREKPKPLKGSGYTRIEDVGMAHQGQVVLVRRNGLGVVLKVEGDKFTSKATWEFEELPFSKENSDSLYAAGLDGSGRPYFSRIFWAHTIQRGAVDVFAEHIGLGGASSFVFPFETKKHGVITSAAISPDNPSEWILRSDVLLVTSTGSVQMWRQDSLLWTREEALSGISVAELVEIPEKVASETSSTENSEGYLSRLTRHIADTQNLPLYLTNFAKRFATGSYASVVTSTAGDNTTEGLYRDAFGFRQVIVAATLFGKVYGIDSSNGQILWSRVFGLGWADEVGGVVIPLKIYTIKTVSDGTEPEVVIVGQRRAENSLVDTVVFHINAMTGLNVNEQTTTEDLLYGQDVIAGPVVESYFLTGETKMAILLDEYLQVYLYPDTPETRKTFEELAPTMSFPLRSNTDGIRRVLGHQISPSKDNFKPLAIPTWSLSLAPGEDVQSIVPPASRGPIASLGKVVGNRTTLYKYLNPRLFTVLTATPSKSQCGIYVVDSMKGAIVYHAEVKANLRGCDIKITLVDNWLVYHYYEGEVPDGSVGGSKGYRIVSVEFYEGQGVDDKTKSSELSAFSDDAFNFHAHEQTYIVPYAITTLAATTTRFGISNRDIIVATKDNKIQYISKMFLNPRRPNRKPNAEEAEEFLIEYDSLLPNDPRRVLSHNYKVAHVQKIITSPALLESTSLIFAYGLDLFMTRLAPSNTFDVLSENFNKAQLVLTVGGLAIAILITRPMVNKKRLREKWYQ</sequence>
<evidence type="ECO:0000313" key="15">
    <source>
        <dbReference type="EMBL" id="KAF9528732.1"/>
    </source>
</evidence>
<evidence type="ECO:0000256" key="9">
    <source>
        <dbReference type="ARBA" id="ARBA00023136"/>
    </source>
</evidence>
<evidence type="ECO:0000256" key="10">
    <source>
        <dbReference type="ARBA" id="ARBA00023180"/>
    </source>
</evidence>
<evidence type="ECO:0000259" key="14">
    <source>
        <dbReference type="Pfam" id="PF25293"/>
    </source>
</evidence>
<dbReference type="InterPro" id="IPR011047">
    <property type="entry name" value="Quinoprotein_ADH-like_sf"/>
</dbReference>
<dbReference type="Proteomes" id="UP000807306">
    <property type="component" value="Unassembled WGS sequence"/>
</dbReference>
<evidence type="ECO:0000259" key="13">
    <source>
        <dbReference type="Pfam" id="PF07774"/>
    </source>
</evidence>
<dbReference type="Gene3D" id="2.130.10.10">
    <property type="entry name" value="YVTN repeat-like/Quinoprotein amine dehydrogenase"/>
    <property type="match status" value="1"/>
</dbReference>
<name>A0A9P6EH15_9AGAR</name>
<keyword evidence="7" id="KW-0256">Endoplasmic reticulum</keyword>
<organism evidence="15 16">
    <name type="scientific">Crepidotus variabilis</name>
    <dbReference type="NCBI Taxonomy" id="179855"/>
    <lineage>
        <taxon>Eukaryota</taxon>
        <taxon>Fungi</taxon>
        <taxon>Dikarya</taxon>
        <taxon>Basidiomycota</taxon>
        <taxon>Agaricomycotina</taxon>
        <taxon>Agaricomycetes</taxon>
        <taxon>Agaricomycetidae</taxon>
        <taxon>Agaricales</taxon>
        <taxon>Agaricineae</taxon>
        <taxon>Crepidotaceae</taxon>
        <taxon>Crepidotus</taxon>
    </lineage>
</organism>
<comment type="subunit">
    <text evidence="3">Component of the ER membrane protein complex (EMC).</text>
</comment>
<reference evidence="15" key="1">
    <citation type="submission" date="2020-11" db="EMBL/GenBank/DDBJ databases">
        <authorList>
            <consortium name="DOE Joint Genome Institute"/>
            <person name="Ahrendt S."/>
            <person name="Riley R."/>
            <person name="Andreopoulos W."/>
            <person name="Labutti K."/>
            <person name="Pangilinan J."/>
            <person name="Ruiz-Duenas F.J."/>
            <person name="Barrasa J.M."/>
            <person name="Sanchez-Garcia M."/>
            <person name="Camarero S."/>
            <person name="Miyauchi S."/>
            <person name="Serrano A."/>
            <person name="Linde D."/>
            <person name="Babiker R."/>
            <person name="Drula E."/>
            <person name="Ayuso-Fernandez I."/>
            <person name="Pacheco R."/>
            <person name="Padilla G."/>
            <person name="Ferreira P."/>
            <person name="Barriuso J."/>
            <person name="Kellner H."/>
            <person name="Castanera R."/>
            <person name="Alfaro M."/>
            <person name="Ramirez L."/>
            <person name="Pisabarro A.G."/>
            <person name="Kuo A."/>
            <person name="Tritt A."/>
            <person name="Lipzen A."/>
            <person name="He G."/>
            <person name="Yan M."/>
            <person name="Ng V."/>
            <person name="Cullen D."/>
            <person name="Martin F."/>
            <person name="Rosso M.-N."/>
            <person name="Henrissat B."/>
            <person name="Hibbett D."/>
            <person name="Martinez A.T."/>
            <person name="Grigoriev I.V."/>
        </authorList>
    </citation>
    <scope>NUCLEOTIDE SEQUENCE</scope>
    <source>
        <strain evidence="15">CBS 506.95</strain>
    </source>
</reference>
<dbReference type="InterPro" id="IPR058545">
    <property type="entry name" value="Beta-prop_EMC1_1st"/>
</dbReference>
<dbReference type="EMBL" id="MU157850">
    <property type="protein sequence ID" value="KAF9528732.1"/>
    <property type="molecule type" value="Genomic_DNA"/>
</dbReference>
<feature type="domain" description="EMC1 first beta-propeller" evidence="14">
    <location>
        <begin position="20"/>
        <end position="238"/>
    </location>
</feature>
<evidence type="ECO:0000256" key="12">
    <source>
        <dbReference type="SAM" id="SignalP"/>
    </source>
</evidence>
<evidence type="ECO:0000256" key="1">
    <source>
        <dbReference type="ARBA" id="ARBA00004115"/>
    </source>
</evidence>
<keyword evidence="6 12" id="KW-0732">Signal</keyword>
<protein>
    <recommendedName>
        <fullName evidence="4">ER membrane protein complex subunit 1</fullName>
    </recommendedName>
</protein>
<evidence type="ECO:0000256" key="7">
    <source>
        <dbReference type="ARBA" id="ARBA00022824"/>
    </source>
</evidence>
<dbReference type="PANTHER" id="PTHR21573">
    <property type="entry name" value="ER MEMBRANE PROTEIN COMPLEX SUBUNIT 1"/>
    <property type="match status" value="1"/>
</dbReference>
<gene>
    <name evidence="15" type="ORF">CPB83DRAFT_813238</name>
</gene>
<keyword evidence="5 11" id="KW-0812">Transmembrane</keyword>
<dbReference type="OrthoDB" id="28092at2759"/>
<comment type="subcellular location">
    <subcellularLocation>
        <location evidence="1">Endoplasmic reticulum membrane</location>
        <topology evidence="1">Single-pass type I membrane protein</topology>
    </subcellularLocation>
</comment>
<feature type="domain" description="ER membrane protein complex subunit 1 C-terminal" evidence="13">
    <location>
        <begin position="790"/>
        <end position="1007"/>
    </location>
</feature>
<evidence type="ECO:0000256" key="2">
    <source>
        <dbReference type="ARBA" id="ARBA00007904"/>
    </source>
</evidence>
<dbReference type="Pfam" id="PF25293">
    <property type="entry name" value="Beta-prop_EMC1_N"/>
    <property type="match status" value="1"/>
</dbReference>
<comment type="caution">
    <text evidence="15">The sequence shown here is derived from an EMBL/GenBank/DDBJ whole genome shotgun (WGS) entry which is preliminary data.</text>
</comment>